<evidence type="ECO:0000313" key="4">
    <source>
        <dbReference type="Proteomes" id="UP001190926"/>
    </source>
</evidence>
<dbReference type="Proteomes" id="UP001190926">
    <property type="component" value="Unassembled WGS sequence"/>
</dbReference>
<name>A0AAD4P5M8_PERFH</name>
<dbReference type="PANTHER" id="PTHR27005:SF515">
    <property type="entry name" value="WALL-ASSOCIATED RECEPTOR KINASE-LIKE 10-RELATED"/>
    <property type="match status" value="1"/>
</dbReference>
<dbReference type="GO" id="GO:0005524">
    <property type="term" value="F:ATP binding"/>
    <property type="evidence" value="ECO:0007669"/>
    <property type="project" value="UniProtKB-KW"/>
</dbReference>
<proteinExistence type="predicted"/>
<evidence type="ECO:0000256" key="1">
    <source>
        <dbReference type="ARBA" id="ARBA00022741"/>
    </source>
</evidence>
<evidence type="ECO:0000256" key="2">
    <source>
        <dbReference type="ARBA" id="ARBA00022840"/>
    </source>
</evidence>
<dbReference type="EMBL" id="SDAM02000140">
    <property type="protein sequence ID" value="KAH6827784.1"/>
    <property type="molecule type" value="Genomic_DNA"/>
</dbReference>
<reference evidence="3 4" key="1">
    <citation type="journal article" date="2021" name="Nat. Commun.">
        <title>Incipient diploidization of the medicinal plant Perilla within 10,000 years.</title>
        <authorList>
            <person name="Zhang Y."/>
            <person name="Shen Q."/>
            <person name="Leng L."/>
            <person name="Zhang D."/>
            <person name="Chen S."/>
            <person name="Shi Y."/>
            <person name="Ning Z."/>
            <person name="Chen S."/>
        </authorList>
    </citation>
    <scope>NUCLEOTIDE SEQUENCE [LARGE SCALE GENOMIC DNA]</scope>
    <source>
        <strain evidence="4">cv. PC099</strain>
    </source>
</reference>
<keyword evidence="4" id="KW-1185">Reference proteome</keyword>
<keyword evidence="2" id="KW-0067">ATP-binding</keyword>
<dbReference type="AlphaFoldDB" id="A0AAD4P5M8"/>
<dbReference type="GO" id="GO:0007166">
    <property type="term" value="P:cell surface receptor signaling pathway"/>
    <property type="evidence" value="ECO:0007669"/>
    <property type="project" value="InterPro"/>
</dbReference>
<dbReference type="GO" id="GO:0005886">
    <property type="term" value="C:plasma membrane"/>
    <property type="evidence" value="ECO:0007669"/>
    <property type="project" value="TreeGrafter"/>
</dbReference>
<accession>A0AAD4P5M8</accession>
<dbReference type="InterPro" id="IPR045274">
    <property type="entry name" value="WAK-like"/>
</dbReference>
<evidence type="ECO:0000313" key="3">
    <source>
        <dbReference type="EMBL" id="KAH6827784.1"/>
    </source>
</evidence>
<keyword evidence="1" id="KW-0547">Nucleotide-binding</keyword>
<dbReference type="Gene3D" id="1.10.510.10">
    <property type="entry name" value="Transferase(Phosphotransferase) domain 1"/>
    <property type="match status" value="1"/>
</dbReference>
<gene>
    <name evidence="3" type="ORF">C2S53_014763</name>
</gene>
<sequence>MSSIRAKVGRSLTTHFLHSMEQNQLFSILDARVLEEGKREKIMSVAEFARRCLHLNGKRRPTMKDVAIELEGIQMVKLKEEESINKQNQDNSSKKCHVVDVDESYDFSSIR</sequence>
<protein>
    <submittedName>
        <fullName evidence="3">Uncharacterized protein</fullName>
    </submittedName>
</protein>
<dbReference type="PANTHER" id="PTHR27005">
    <property type="entry name" value="WALL-ASSOCIATED RECEPTOR KINASE-LIKE 21"/>
    <property type="match status" value="1"/>
</dbReference>
<organism evidence="3 4">
    <name type="scientific">Perilla frutescens var. hirtella</name>
    <name type="common">Perilla citriodora</name>
    <name type="synonym">Perilla setoyensis</name>
    <dbReference type="NCBI Taxonomy" id="608512"/>
    <lineage>
        <taxon>Eukaryota</taxon>
        <taxon>Viridiplantae</taxon>
        <taxon>Streptophyta</taxon>
        <taxon>Embryophyta</taxon>
        <taxon>Tracheophyta</taxon>
        <taxon>Spermatophyta</taxon>
        <taxon>Magnoliopsida</taxon>
        <taxon>eudicotyledons</taxon>
        <taxon>Gunneridae</taxon>
        <taxon>Pentapetalae</taxon>
        <taxon>asterids</taxon>
        <taxon>lamiids</taxon>
        <taxon>Lamiales</taxon>
        <taxon>Lamiaceae</taxon>
        <taxon>Nepetoideae</taxon>
        <taxon>Elsholtzieae</taxon>
        <taxon>Perilla</taxon>
    </lineage>
</organism>
<dbReference type="GO" id="GO:0004674">
    <property type="term" value="F:protein serine/threonine kinase activity"/>
    <property type="evidence" value="ECO:0007669"/>
    <property type="project" value="TreeGrafter"/>
</dbReference>
<comment type="caution">
    <text evidence="3">The sequence shown here is derived from an EMBL/GenBank/DDBJ whole genome shotgun (WGS) entry which is preliminary data.</text>
</comment>